<accession>A0ABQ0LU23</accession>
<gene>
    <name evidence="1" type="ORF">MCHLO_11403</name>
</gene>
<reference evidence="1" key="1">
    <citation type="submission" date="2014-09" db="EMBL/GenBank/DDBJ databases">
        <title>Genome sequence of the luminous mushroom Mycena chlorophos for searching fungal bioluminescence genes.</title>
        <authorList>
            <person name="Tanaka Y."/>
            <person name="Kasuga D."/>
            <person name="Oba Y."/>
            <person name="Hase S."/>
            <person name="Sato K."/>
            <person name="Oba Y."/>
            <person name="Sakakibara Y."/>
        </authorList>
    </citation>
    <scope>NUCLEOTIDE SEQUENCE</scope>
</reference>
<name>A0ABQ0LU23_MYCCL</name>
<keyword evidence="2" id="KW-1185">Reference proteome</keyword>
<evidence type="ECO:0000313" key="2">
    <source>
        <dbReference type="Proteomes" id="UP000815677"/>
    </source>
</evidence>
<dbReference type="Proteomes" id="UP000815677">
    <property type="component" value="Unassembled WGS sequence"/>
</dbReference>
<protein>
    <submittedName>
        <fullName evidence="1">Uncharacterized protein</fullName>
    </submittedName>
</protein>
<sequence length="335" mass="37179">MSFASLPHLWRGRDAEAEPTTTLLTHDILVLEGLHSRRVGWMKVASHHSRFAAFANTSTHLGIIHVVQSTRLPHATLRRHLRSLQRLHMRRRPSRQHLFGAEAASTRLTSDLANMRLARSGKSSRRPYAMLTTICQICARVKTNSCTASLRVPTVVVSRVVAGQPQASSFSKRAAVGRGTEAYPSFKSVAWSSMGSLGDTDLDEFGQTPLQAATLASTQTSDLNCSFSFSQHTLVPSKTCRTKFRHRHPARRLLLSMSMSALDSSSEVRPGLFFLFSAHLACNPEFIVTSRVPGTSSSRLIIAPSCNEQYYEYRRQAGRDAVARIWRWGSSGQES</sequence>
<dbReference type="EMBL" id="DF848691">
    <property type="protein sequence ID" value="GAT54556.1"/>
    <property type="molecule type" value="Genomic_DNA"/>
</dbReference>
<evidence type="ECO:0000313" key="1">
    <source>
        <dbReference type="EMBL" id="GAT54556.1"/>
    </source>
</evidence>
<organism evidence="1 2">
    <name type="scientific">Mycena chlorophos</name>
    <name type="common">Agaric fungus</name>
    <name type="synonym">Agaricus chlorophos</name>
    <dbReference type="NCBI Taxonomy" id="658473"/>
    <lineage>
        <taxon>Eukaryota</taxon>
        <taxon>Fungi</taxon>
        <taxon>Dikarya</taxon>
        <taxon>Basidiomycota</taxon>
        <taxon>Agaricomycotina</taxon>
        <taxon>Agaricomycetes</taxon>
        <taxon>Agaricomycetidae</taxon>
        <taxon>Agaricales</taxon>
        <taxon>Marasmiineae</taxon>
        <taxon>Mycenaceae</taxon>
        <taxon>Mycena</taxon>
    </lineage>
</organism>
<proteinExistence type="predicted"/>